<feature type="signal peptide" evidence="2">
    <location>
        <begin position="1"/>
        <end position="24"/>
    </location>
</feature>
<accession>A0A7S4N1H7</accession>
<name>A0A7S4N1H7_GUITH</name>
<keyword evidence="1" id="KW-1133">Transmembrane helix</keyword>
<feature type="transmembrane region" description="Helical" evidence="1">
    <location>
        <begin position="229"/>
        <end position="249"/>
    </location>
</feature>
<protein>
    <recommendedName>
        <fullName evidence="4">Transmembrane protein</fullName>
    </recommendedName>
</protein>
<keyword evidence="1" id="KW-0812">Transmembrane</keyword>
<evidence type="ECO:0000256" key="2">
    <source>
        <dbReference type="SAM" id="SignalP"/>
    </source>
</evidence>
<feature type="chain" id="PRO_5031494239" description="Transmembrane protein" evidence="2">
    <location>
        <begin position="25"/>
        <end position="453"/>
    </location>
</feature>
<keyword evidence="2" id="KW-0732">Signal</keyword>
<dbReference type="AlphaFoldDB" id="A0A7S4N1H7"/>
<evidence type="ECO:0008006" key="4">
    <source>
        <dbReference type="Google" id="ProtNLM"/>
    </source>
</evidence>
<sequence length="453" mass="49384">MVKSVKFMLLFSLLGLKMVSIVLGDSTSSMSSSWAKYEGISMLRTQQQQQAFAGDKDLSREWALFRRNEIQHDRPVGKNAVKNVKFSSKPKVQGLDAAVGTNVVAQGKVDQPAIVSAEKPQPVVTSTMEGASTASSQSFNSEQAASILEAYVSMHKNFTSSVLSWEGFGFLILILAVTMLVFSEIRVVLVVREQDFRKRMMEGGQMEYKDEQVKDLERKEANSQAARPYVTMGSMISLFVGLGCVLKPLCDVLDVIGLPSSGCFLNVGFGALVGSVTLTTFVMGCCWSCTRGWASLVMFAIALSGGVFCTSGIPFLAVLWMLGSVSLFLYYFVYLPESQDPPFWCQKIGPMKASMNPEDWKKAAASSAEASLEDFKKMTYGIPGADAFADAAIQVVARQSPVEDNASTMRVEDSSLMSNRPDPLLGYQQADREARQVVFAVSTSSSGRKRVAV</sequence>
<feature type="transmembrane region" description="Helical" evidence="1">
    <location>
        <begin position="299"/>
        <end position="332"/>
    </location>
</feature>
<organism evidence="3">
    <name type="scientific">Guillardia theta</name>
    <name type="common">Cryptophyte</name>
    <name type="synonym">Cryptomonas phi</name>
    <dbReference type="NCBI Taxonomy" id="55529"/>
    <lineage>
        <taxon>Eukaryota</taxon>
        <taxon>Cryptophyceae</taxon>
        <taxon>Pyrenomonadales</taxon>
        <taxon>Geminigeraceae</taxon>
        <taxon>Guillardia</taxon>
    </lineage>
</organism>
<feature type="transmembrane region" description="Helical" evidence="1">
    <location>
        <begin position="269"/>
        <end position="287"/>
    </location>
</feature>
<feature type="transmembrane region" description="Helical" evidence="1">
    <location>
        <begin position="168"/>
        <end position="191"/>
    </location>
</feature>
<keyword evidence="1" id="KW-0472">Membrane</keyword>
<dbReference type="EMBL" id="HBKN01005713">
    <property type="protein sequence ID" value="CAE2259186.1"/>
    <property type="molecule type" value="Transcribed_RNA"/>
</dbReference>
<gene>
    <name evidence="3" type="ORF">GTHE00462_LOCUS4596</name>
</gene>
<reference evidence="3" key="1">
    <citation type="submission" date="2021-01" db="EMBL/GenBank/DDBJ databases">
        <authorList>
            <person name="Corre E."/>
            <person name="Pelletier E."/>
            <person name="Niang G."/>
            <person name="Scheremetjew M."/>
            <person name="Finn R."/>
            <person name="Kale V."/>
            <person name="Holt S."/>
            <person name="Cochrane G."/>
            <person name="Meng A."/>
            <person name="Brown T."/>
            <person name="Cohen L."/>
        </authorList>
    </citation>
    <scope>NUCLEOTIDE SEQUENCE</scope>
    <source>
        <strain evidence="3">CCMP 2712</strain>
    </source>
</reference>
<evidence type="ECO:0000313" key="3">
    <source>
        <dbReference type="EMBL" id="CAE2259186.1"/>
    </source>
</evidence>
<evidence type="ECO:0000256" key="1">
    <source>
        <dbReference type="SAM" id="Phobius"/>
    </source>
</evidence>
<proteinExistence type="predicted"/>